<evidence type="ECO:0000313" key="3">
    <source>
        <dbReference type="EMBL" id="EKE44229.1"/>
    </source>
</evidence>
<evidence type="ECO:0000256" key="1">
    <source>
        <dbReference type="SAM" id="MobiDB-lite"/>
    </source>
</evidence>
<feature type="transmembrane region" description="Helical" evidence="2">
    <location>
        <begin position="35"/>
        <end position="53"/>
    </location>
</feature>
<dbReference type="EMBL" id="AMGO01000036">
    <property type="protein sequence ID" value="EKE44229.1"/>
    <property type="molecule type" value="Genomic_DNA"/>
</dbReference>
<dbReference type="STRING" id="1231392.OCGS_1745"/>
<feature type="transmembrane region" description="Helical" evidence="2">
    <location>
        <begin position="165"/>
        <end position="184"/>
    </location>
</feature>
<evidence type="ECO:0000256" key="2">
    <source>
        <dbReference type="SAM" id="Phobius"/>
    </source>
</evidence>
<protein>
    <submittedName>
        <fullName evidence="3">Uncharacterized protein</fullName>
    </submittedName>
</protein>
<organism evidence="3 4">
    <name type="scientific">Oceaniovalibus guishaninsula JLT2003</name>
    <dbReference type="NCBI Taxonomy" id="1231392"/>
    <lineage>
        <taxon>Bacteria</taxon>
        <taxon>Pseudomonadati</taxon>
        <taxon>Pseudomonadota</taxon>
        <taxon>Alphaproteobacteria</taxon>
        <taxon>Rhodobacterales</taxon>
        <taxon>Roseobacteraceae</taxon>
        <taxon>Oceaniovalibus</taxon>
    </lineage>
</organism>
<dbReference type="OrthoDB" id="9897521at2"/>
<keyword evidence="2" id="KW-1133">Transmembrane helix</keyword>
<dbReference type="Proteomes" id="UP000006765">
    <property type="component" value="Unassembled WGS sequence"/>
</dbReference>
<reference evidence="3 4" key="1">
    <citation type="journal article" date="2012" name="J. Bacteriol.">
        <title>Draft Genome Sequence of Oceaniovalibus guishaninsula JLT2003T.</title>
        <authorList>
            <person name="Tang K."/>
            <person name="Liu K."/>
            <person name="Jiao N."/>
        </authorList>
    </citation>
    <scope>NUCLEOTIDE SEQUENCE [LARGE SCALE GENOMIC DNA]</scope>
    <source>
        <strain evidence="3 4">JLT2003</strain>
    </source>
</reference>
<feature type="transmembrane region" description="Helical" evidence="2">
    <location>
        <begin position="65"/>
        <end position="90"/>
    </location>
</feature>
<feature type="region of interest" description="Disordered" evidence="1">
    <location>
        <begin position="195"/>
        <end position="232"/>
    </location>
</feature>
<dbReference type="RefSeq" id="WP_007426897.1">
    <property type="nucleotide sequence ID" value="NZ_AMGO01000036.1"/>
</dbReference>
<sequence length="232" mass="24712">MADSERRVFLELELAAVQRLYDGEKARRETVRTSLAIPFASVTLIVLTIGNLVRFVDAAPGEPLGWLHLAGIAAGSLSVLLLLWALWLIYALDYAAIEADGLLLDLSAQAAAIEEELEESIPDPDIRQADAEFAAVQGAIFAYGAVIGKLQRSNEGNLDRQGRSLRLLVCCVGTIVLAIVLVFASRMSDAVGPSAASRATEGLPGMADRDSLASPLEEKQNVLPSDETEAGP</sequence>
<keyword evidence="2" id="KW-0812">Transmembrane</keyword>
<comment type="caution">
    <text evidence="3">The sequence shown here is derived from an EMBL/GenBank/DDBJ whole genome shotgun (WGS) entry which is preliminary data.</text>
</comment>
<keyword evidence="4" id="KW-1185">Reference proteome</keyword>
<accession>K2HN13</accession>
<gene>
    <name evidence="3" type="ORF">OCGS_1745</name>
</gene>
<proteinExistence type="predicted"/>
<dbReference type="AlphaFoldDB" id="K2HN13"/>
<evidence type="ECO:0000313" key="4">
    <source>
        <dbReference type="Proteomes" id="UP000006765"/>
    </source>
</evidence>
<feature type="compositionally biased region" description="Basic and acidic residues" evidence="1">
    <location>
        <begin position="207"/>
        <end position="220"/>
    </location>
</feature>
<name>K2HN13_9RHOB</name>
<keyword evidence="2" id="KW-0472">Membrane</keyword>